<proteinExistence type="inferred from homology"/>
<dbReference type="InterPro" id="IPR014718">
    <property type="entry name" value="GH-type_carb-bd"/>
</dbReference>
<evidence type="ECO:0000256" key="5">
    <source>
        <dbReference type="ARBA" id="ARBA00022837"/>
    </source>
</evidence>
<evidence type="ECO:0000313" key="9">
    <source>
        <dbReference type="EMBL" id="GAA4127938.1"/>
    </source>
</evidence>
<sequence>MPNKEEIYSFELANKNGMKVQIINYGATITSIQIPVNGKLTDIVLGFDNLEAYLESYNLPSAPYFGTTVGRYAGRIHKASFSLDDIEFKLDENNNGNALHGGDMGFGRKIWNVASVISGENPSVTFSLLSEHLDEGFPGEMTVYLTYTLTEENELKLEYKATSIEDTVINLTHHSYFNLDGHDTNVLKQQMFIKSDKILETNSDNIPTGNYTDLTNHDFDFRTPKNCPFPIDNSFVVNSNTEIVAQLISLKNNLRMSVYTDQPSVHIYVGGNCFGKLKGKENVDYNAQSGICFETQNFPDAPNHAHFPNAVLKKGEEYTQKTLYKFESLN</sequence>
<evidence type="ECO:0000256" key="8">
    <source>
        <dbReference type="PIRNR" id="PIRNR005096"/>
    </source>
</evidence>
<dbReference type="Pfam" id="PF01263">
    <property type="entry name" value="Aldose_epim"/>
    <property type="match status" value="1"/>
</dbReference>
<dbReference type="CDD" id="cd09019">
    <property type="entry name" value="galactose_mutarotase_like"/>
    <property type="match status" value="1"/>
</dbReference>
<evidence type="ECO:0000256" key="3">
    <source>
        <dbReference type="ARBA" id="ARBA00006206"/>
    </source>
</evidence>
<comment type="caution">
    <text evidence="9">The sequence shown here is derived from an EMBL/GenBank/DDBJ whole genome shotgun (WGS) entry which is preliminary data.</text>
</comment>
<dbReference type="EMBL" id="BAABAO010000005">
    <property type="protein sequence ID" value="GAA4127938.1"/>
    <property type="molecule type" value="Genomic_DNA"/>
</dbReference>
<dbReference type="PANTHER" id="PTHR10091">
    <property type="entry name" value="ALDOSE-1-EPIMERASE"/>
    <property type="match status" value="1"/>
</dbReference>
<accession>A0ABP7XYD6</accession>
<protein>
    <recommendedName>
        <fullName evidence="8">Aldose 1-epimerase</fullName>
        <ecNumber evidence="8">5.1.3.3</ecNumber>
    </recommendedName>
</protein>
<reference evidence="10" key="1">
    <citation type="journal article" date="2019" name="Int. J. Syst. Evol. Microbiol.">
        <title>The Global Catalogue of Microorganisms (GCM) 10K type strain sequencing project: providing services to taxonomists for standard genome sequencing and annotation.</title>
        <authorList>
            <consortium name="The Broad Institute Genomics Platform"/>
            <consortium name="The Broad Institute Genome Sequencing Center for Infectious Disease"/>
            <person name="Wu L."/>
            <person name="Ma J."/>
        </authorList>
    </citation>
    <scope>NUCLEOTIDE SEQUENCE [LARGE SCALE GENOMIC DNA]</scope>
    <source>
        <strain evidence="10">JCM 17386</strain>
    </source>
</reference>
<dbReference type="InterPro" id="IPR047215">
    <property type="entry name" value="Galactose_mutarotase-like"/>
</dbReference>
<comment type="cofactor">
    <cofactor evidence="1">
        <name>Ca(2+)</name>
        <dbReference type="ChEBI" id="CHEBI:29108"/>
    </cofactor>
</comment>
<evidence type="ECO:0000256" key="7">
    <source>
        <dbReference type="ARBA" id="ARBA00023277"/>
    </source>
</evidence>
<dbReference type="SUPFAM" id="SSF74650">
    <property type="entry name" value="Galactose mutarotase-like"/>
    <property type="match status" value="1"/>
</dbReference>
<comment type="catalytic activity">
    <reaction evidence="8">
        <text>alpha-D-glucose = beta-D-glucose</text>
        <dbReference type="Rhea" id="RHEA:10264"/>
        <dbReference type="ChEBI" id="CHEBI:15903"/>
        <dbReference type="ChEBI" id="CHEBI:17925"/>
        <dbReference type="EC" id="5.1.3.3"/>
    </reaction>
</comment>
<evidence type="ECO:0000313" key="10">
    <source>
        <dbReference type="Proteomes" id="UP001501333"/>
    </source>
</evidence>
<name>A0ABP7XYD6_9FLAO</name>
<dbReference type="PIRSF" id="PIRSF005096">
    <property type="entry name" value="GALM"/>
    <property type="match status" value="1"/>
</dbReference>
<dbReference type="NCBIfam" id="NF008277">
    <property type="entry name" value="PRK11055.1"/>
    <property type="match status" value="1"/>
</dbReference>
<comment type="pathway">
    <text evidence="2 8">Carbohydrate metabolism; hexose metabolism.</text>
</comment>
<organism evidence="9 10">
    <name type="scientific">Flavobacterium chungbukense</name>
    <dbReference type="NCBI Taxonomy" id="877464"/>
    <lineage>
        <taxon>Bacteria</taxon>
        <taxon>Pseudomonadati</taxon>
        <taxon>Bacteroidota</taxon>
        <taxon>Flavobacteriia</taxon>
        <taxon>Flavobacteriales</taxon>
        <taxon>Flavobacteriaceae</taxon>
        <taxon>Flavobacterium</taxon>
    </lineage>
</organism>
<dbReference type="Proteomes" id="UP001501333">
    <property type="component" value="Unassembled WGS sequence"/>
</dbReference>
<evidence type="ECO:0000256" key="6">
    <source>
        <dbReference type="ARBA" id="ARBA00023235"/>
    </source>
</evidence>
<dbReference type="InterPro" id="IPR011013">
    <property type="entry name" value="Gal_mutarotase_sf_dom"/>
</dbReference>
<comment type="similarity">
    <text evidence="3 8">Belongs to the aldose epimerase family.</text>
</comment>
<keyword evidence="7 8" id="KW-0119">Carbohydrate metabolism</keyword>
<evidence type="ECO:0000256" key="1">
    <source>
        <dbReference type="ARBA" id="ARBA00001913"/>
    </source>
</evidence>
<keyword evidence="10" id="KW-1185">Reference proteome</keyword>
<dbReference type="Gene3D" id="2.70.98.10">
    <property type="match status" value="1"/>
</dbReference>
<comment type="subunit">
    <text evidence="4">Monomer.</text>
</comment>
<dbReference type="EC" id="5.1.3.3" evidence="8"/>
<dbReference type="InterPro" id="IPR015443">
    <property type="entry name" value="Aldose_1-epimerase"/>
</dbReference>
<keyword evidence="5" id="KW-0106">Calcium</keyword>
<keyword evidence="6 8" id="KW-0413">Isomerase</keyword>
<dbReference type="PANTHER" id="PTHR10091:SF0">
    <property type="entry name" value="GALACTOSE MUTAROTASE"/>
    <property type="match status" value="1"/>
</dbReference>
<evidence type="ECO:0000256" key="4">
    <source>
        <dbReference type="ARBA" id="ARBA00011245"/>
    </source>
</evidence>
<evidence type="ECO:0000256" key="2">
    <source>
        <dbReference type="ARBA" id="ARBA00005028"/>
    </source>
</evidence>
<gene>
    <name evidence="9" type="ORF">GCM10022250_16170</name>
</gene>
<dbReference type="InterPro" id="IPR008183">
    <property type="entry name" value="Aldose_1/G6P_1-epimerase"/>
</dbReference>